<dbReference type="PANTHER" id="PTHR30574:SF1">
    <property type="entry name" value="SULPHUR TRANSPORT DOMAIN-CONTAINING PROTEIN"/>
    <property type="match status" value="1"/>
</dbReference>
<proteinExistence type="predicted"/>
<keyword evidence="4" id="KW-0997">Cell inner membrane</keyword>
<feature type="transmembrane region" description="Helical" evidence="8">
    <location>
        <begin position="36"/>
        <end position="59"/>
    </location>
</feature>
<keyword evidence="3" id="KW-1003">Cell membrane</keyword>
<dbReference type="Proteomes" id="UP000233524">
    <property type="component" value="Unassembled WGS sequence"/>
</dbReference>
<keyword evidence="5 8" id="KW-0812">Transmembrane</keyword>
<feature type="transmembrane region" description="Helical" evidence="8">
    <location>
        <begin position="167"/>
        <end position="185"/>
    </location>
</feature>
<dbReference type="GO" id="GO:0005886">
    <property type="term" value="C:plasma membrane"/>
    <property type="evidence" value="ECO:0007669"/>
    <property type="project" value="UniProtKB-SubCell"/>
</dbReference>
<comment type="subcellular location">
    <subcellularLocation>
        <location evidence="1">Cell inner membrane</location>
        <topology evidence="1">Multi-pass membrane protein</topology>
    </subcellularLocation>
</comment>
<feature type="transmembrane region" description="Helical" evidence="8">
    <location>
        <begin position="311"/>
        <end position="334"/>
    </location>
</feature>
<evidence type="ECO:0000256" key="3">
    <source>
        <dbReference type="ARBA" id="ARBA00022475"/>
    </source>
</evidence>
<keyword evidence="10" id="KW-1185">Reference proteome</keyword>
<name>A0A2N3N943_9PEZI</name>
<dbReference type="PANTHER" id="PTHR30574">
    <property type="entry name" value="INNER MEMBRANE PROTEIN YEDE"/>
    <property type="match status" value="1"/>
</dbReference>
<protein>
    <submittedName>
        <fullName evidence="9">Uncharacterized protein</fullName>
    </submittedName>
</protein>
<keyword evidence="7 8" id="KW-0472">Membrane</keyword>
<accession>A0A2N3N943</accession>
<evidence type="ECO:0000256" key="5">
    <source>
        <dbReference type="ARBA" id="ARBA00022692"/>
    </source>
</evidence>
<dbReference type="OrthoDB" id="10254418at2759"/>
<dbReference type="AlphaFoldDB" id="A0A2N3N943"/>
<feature type="transmembrane region" description="Helical" evidence="8">
    <location>
        <begin position="248"/>
        <end position="265"/>
    </location>
</feature>
<feature type="transmembrane region" description="Helical" evidence="8">
    <location>
        <begin position="285"/>
        <end position="304"/>
    </location>
</feature>
<sequence>MATLLTGAAFGAALVSAGVTDPAVIISQFKFENFDMIQAFLAATATTSVVIAALDKLGYVKINPRSASSLNFFSRHDGNIIGGSLLGTGMALSASCPGTAIAHAALGLRAGWYALGGATVGGILYTGIVASYITRRRQSLAAKESADGSATPAPPLTVYERANMPRVVALVALEAVYAAVIASVINLAPPSPYKSLVAPALGGLLIGGAQFLSLLLRKSLIGVSSVYEDIGKYFSWIVKGSPGPAPKAYTSLIFSAGIAAGVYALRLKFPGVVPAADPRVTDFNAALGGFLFALGARIAGGCTSGHGISGISLLSTSSFITIASTFAAAGAVALSVY</sequence>
<dbReference type="InParanoid" id="A0A2N3N943"/>
<evidence type="ECO:0000256" key="6">
    <source>
        <dbReference type="ARBA" id="ARBA00022989"/>
    </source>
</evidence>
<dbReference type="EMBL" id="NLAX01000010">
    <property type="protein sequence ID" value="PKS08892.1"/>
    <property type="molecule type" value="Genomic_DNA"/>
</dbReference>
<feature type="transmembrane region" description="Helical" evidence="8">
    <location>
        <begin position="80"/>
        <end position="106"/>
    </location>
</feature>
<evidence type="ECO:0000256" key="4">
    <source>
        <dbReference type="ARBA" id="ARBA00022519"/>
    </source>
</evidence>
<gene>
    <name evidence="9" type="ORF">jhhlp_003505</name>
</gene>
<dbReference type="STRING" id="41688.A0A2N3N943"/>
<evidence type="ECO:0000256" key="7">
    <source>
        <dbReference type="ARBA" id="ARBA00023136"/>
    </source>
</evidence>
<comment type="caution">
    <text evidence="9">The sequence shown here is derived from an EMBL/GenBank/DDBJ whole genome shotgun (WGS) entry which is preliminary data.</text>
</comment>
<dbReference type="VEuPathDB" id="FungiDB:jhhlp_003505"/>
<keyword evidence="2" id="KW-0813">Transport</keyword>
<evidence type="ECO:0000256" key="2">
    <source>
        <dbReference type="ARBA" id="ARBA00022448"/>
    </source>
</evidence>
<evidence type="ECO:0000313" key="10">
    <source>
        <dbReference type="Proteomes" id="UP000233524"/>
    </source>
</evidence>
<organism evidence="9 10">
    <name type="scientific">Lomentospora prolificans</name>
    <dbReference type="NCBI Taxonomy" id="41688"/>
    <lineage>
        <taxon>Eukaryota</taxon>
        <taxon>Fungi</taxon>
        <taxon>Dikarya</taxon>
        <taxon>Ascomycota</taxon>
        <taxon>Pezizomycotina</taxon>
        <taxon>Sordariomycetes</taxon>
        <taxon>Hypocreomycetidae</taxon>
        <taxon>Microascales</taxon>
        <taxon>Microascaceae</taxon>
        <taxon>Lomentospora</taxon>
    </lineage>
</organism>
<keyword evidence="6 8" id="KW-1133">Transmembrane helix</keyword>
<reference evidence="9 10" key="1">
    <citation type="journal article" date="2017" name="G3 (Bethesda)">
        <title>First Draft Genome Sequence of the Pathogenic Fungus Lomentospora prolificans (Formerly Scedosporium prolificans).</title>
        <authorList>
            <person name="Luo R."/>
            <person name="Zimin A."/>
            <person name="Workman R."/>
            <person name="Fan Y."/>
            <person name="Pertea G."/>
            <person name="Grossman N."/>
            <person name="Wear M.P."/>
            <person name="Jia B."/>
            <person name="Miller H."/>
            <person name="Casadevall A."/>
            <person name="Timp W."/>
            <person name="Zhang S.X."/>
            <person name="Salzberg S.L."/>
        </authorList>
    </citation>
    <scope>NUCLEOTIDE SEQUENCE [LARGE SCALE GENOMIC DNA]</scope>
    <source>
        <strain evidence="9 10">JHH-5317</strain>
    </source>
</reference>
<feature type="transmembrane region" description="Helical" evidence="8">
    <location>
        <begin position="112"/>
        <end position="133"/>
    </location>
</feature>
<dbReference type="Pfam" id="PF04143">
    <property type="entry name" value="Sulf_transp"/>
    <property type="match status" value="1"/>
</dbReference>
<evidence type="ECO:0000256" key="1">
    <source>
        <dbReference type="ARBA" id="ARBA00004429"/>
    </source>
</evidence>
<dbReference type="InterPro" id="IPR007272">
    <property type="entry name" value="Sulf_transp_TsuA/YedE"/>
</dbReference>
<evidence type="ECO:0000313" key="9">
    <source>
        <dbReference type="EMBL" id="PKS08892.1"/>
    </source>
</evidence>
<evidence type="ECO:0000256" key="8">
    <source>
        <dbReference type="SAM" id="Phobius"/>
    </source>
</evidence>